<dbReference type="WBParaSite" id="PS1159_v2.g6569.t1">
    <property type="protein sequence ID" value="PS1159_v2.g6569.t1"/>
    <property type="gene ID" value="PS1159_v2.g6569"/>
</dbReference>
<organism evidence="1 2">
    <name type="scientific">Panagrolaimus sp. PS1159</name>
    <dbReference type="NCBI Taxonomy" id="55785"/>
    <lineage>
        <taxon>Eukaryota</taxon>
        <taxon>Metazoa</taxon>
        <taxon>Ecdysozoa</taxon>
        <taxon>Nematoda</taxon>
        <taxon>Chromadorea</taxon>
        <taxon>Rhabditida</taxon>
        <taxon>Tylenchina</taxon>
        <taxon>Panagrolaimomorpha</taxon>
        <taxon>Panagrolaimoidea</taxon>
        <taxon>Panagrolaimidae</taxon>
        <taxon>Panagrolaimus</taxon>
    </lineage>
</organism>
<reference evidence="2" key="1">
    <citation type="submission" date="2022-11" db="UniProtKB">
        <authorList>
            <consortium name="WormBaseParasite"/>
        </authorList>
    </citation>
    <scope>IDENTIFICATION</scope>
</reference>
<evidence type="ECO:0000313" key="1">
    <source>
        <dbReference type="Proteomes" id="UP000887580"/>
    </source>
</evidence>
<accession>A0AC35GL94</accession>
<protein>
    <submittedName>
        <fullName evidence="2">Uncharacterized protein</fullName>
    </submittedName>
</protein>
<evidence type="ECO:0000313" key="2">
    <source>
        <dbReference type="WBParaSite" id="PS1159_v2.g6569.t1"/>
    </source>
</evidence>
<name>A0AC35GL94_9BILA</name>
<sequence>MKDSGYLEEKVVNGEYGGKLNNNNQKIEKIEKMTSFDENLDDPKAEDSESKKKALSMYQRVEEAFSEFAENTSAHGIPRVYTSATSLKRTLWLLLFFSCLGAFSLQAFLIVKRFFRNDIIVGVELKFENIPFPSVTVCNLNPYKNSLARTMGSVRDTLAAFDTAIEQSTEFTSSSLSPFSSSLQQQNSRRKRAIFSKNNFEIRIVQTFCSQTFQGMDFPDLKGTLECLCLQNQKNQFLYECAKVDLWKEKFCKCNEITGICKISTDIIKNNSNNLMPCSCRENENYEMICVASDFEHVKGQWPINFVQLPCSCSYSDVPCNSNEINGTDICLCAFPGHNPAAPKYCAISTEWKSTKCSECNWNSECLASNSLESPQNCLCHDSKCLAVTSHHQNTHSIASNTSIRIRRQIRRVYEKIYNRYDGLLAVYSMCSCKNGQCQALKDNSNDTICLCFFNRKTSTVWPCYPENMWAERKCHKCSPMGDCAYSDTEGQLSCVCAEIIRMCVRIDDASTEVPDFINVTSAELGFENGERLSLADRIPKIWEITTTEMPIPEDVAEREEAYGFKGITDPVAIRTKAKENLVFAVSSLPEADKSKLSYNKHEFITKCSFNGRACAIETDFDVYIDPSFGNCFTFNYNSSENMTSERAGPSYGLRFQVFVNISDYMPTTEAAGVRLTVHSKDEQPFPDTHGYSAPTGFVSSFGIRLKRMNRLPAPHGDCAKNAKTAEYIFQDKEYSTEGCQRSCIQRYLINQCGCGDPRFPKYKNVSNCPVDEPKLRACLQRELKFAARDPRCICKQPCFQEVFSVSYSCARWPASTSSLSDCDSSLTPGQCLQFYREQGALIEVYFEQLNYESLLESEAYGLPNLLSDFGGQLGLWMGVSVITIMEVAILIGELLFNILCCCCRSYEIPPTTRSTERRLTQRQSSRRRLQYPNGSFRYDLQRPYIFNGGGYRRGSPPLPHIESGYDIVRNIR</sequence>
<dbReference type="Proteomes" id="UP000887580">
    <property type="component" value="Unplaced"/>
</dbReference>
<proteinExistence type="predicted"/>